<keyword evidence="7 12" id="KW-0963">Cytoplasm</keyword>
<evidence type="ECO:0000256" key="11">
    <source>
        <dbReference type="ARBA" id="ARBA00030547"/>
    </source>
</evidence>
<feature type="active site" description="Proton donor" evidence="12">
    <location>
        <position position="129"/>
    </location>
</feature>
<feature type="active site" description="Proton acceptor" evidence="12">
    <location>
        <position position="8"/>
    </location>
</feature>
<dbReference type="RefSeq" id="WP_186996742.1">
    <property type="nucleotide sequence ID" value="NZ_JACOQK010000001.1"/>
</dbReference>
<dbReference type="InterPro" id="IPR044524">
    <property type="entry name" value="Isoase_HisA-like"/>
</dbReference>
<dbReference type="GO" id="GO:0003949">
    <property type="term" value="F:1-(5-phosphoribosyl)-5-[(5-phosphoribosylamino)methylideneamino]imidazole-4-carboxamide isomerase activity"/>
    <property type="evidence" value="ECO:0007669"/>
    <property type="project" value="UniProtKB-EC"/>
</dbReference>
<evidence type="ECO:0000256" key="6">
    <source>
        <dbReference type="ARBA" id="ARBA00018464"/>
    </source>
</evidence>
<dbReference type="PANTHER" id="PTHR43090:SF2">
    <property type="entry name" value="1-(5-PHOSPHORIBOSYL)-5-[(5-PHOSPHORIBOSYLAMINO)METHYLIDENEAMINO] IMIDAZOLE-4-CARBOXAMIDE ISOMERASE"/>
    <property type="match status" value="1"/>
</dbReference>
<name>A0ABR7ISD7_9CLOT</name>
<evidence type="ECO:0000313" key="15">
    <source>
        <dbReference type="EMBL" id="MBC5788057.1"/>
    </source>
</evidence>
<accession>A0ABR7ISD7</accession>
<evidence type="ECO:0000256" key="5">
    <source>
        <dbReference type="ARBA" id="ARBA00012550"/>
    </source>
</evidence>
<evidence type="ECO:0000256" key="13">
    <source>
        <dbReference type="RuleBase" id="RU003657"/>
    </source>
</evidence>
<dbReference type="Gene3D" id="3.20.20.70">
    <property type="entry name" value="Aldolase class I"/>
    <property type="match status" value="1"/>
</dbReference>
<evidence type="ECO:0000256" key="2">
    <source>
        <dbReference type="ARBA" id="ARBA00004496"/>
    </source>
</evidence>
<proteinExistence type="inferred from homology"/>
<dbReference type="InterPro" id="IPR011060">
    <property type="entry name" value="RibuloseP-bd_barrel"/>
</dbReference>
<dbReference type="EC" id="5.3.1.16" evidence="5 12"/>
<dbReference type="NCBIfam" id="TIGR00007">
    <property type="entry name" value="1-(5-phosphoribosyl)-5-[(5-phosphoribosylamino)methylideneamino]imidazole-4-carboxamide isomerase"/>
    <property type="match status" value="1"/>
</dbReference>
<evidence type="ECO:0000256" key="3">
    <source>
        <dbReference type="ARBA" id="ARBA00005133"/>
    </source>
</evidence>
<evidence type="ECO:0000256" key="12">
    <source>
        <dbReference type="HAMAP-Rule" id="MF_01014"/>
    </source>
</evidence>
<dbReference type="SUPFAM" id="SSF51366">
    <property type="entry name" value="Ribulose-phoshate binding barrel"/>
    <property type="match status" value="1"/>
</dbReference>
<keyword evidence="16" id="KW-1185">Reference proteome</keyword>
<dbReference type="InterPro" id="IPR006063">
    <property type="entry name" value="HisA_bact_arch"/>
</dbReference>
<evidence type="ECO:0000256" key="10">
    <source>
        <dbReference type="ARBA" id="ARBA00023235"/>
    </source>
</evidence>
<evidence type="ECO:0000256" key="7">
    <source>
        <dbReference type="ARBA" id="ARBA00022490"/>
    </source>
</evidence>
<organism evidence="15 16">
    <name type="scientific">Clostridium facile</name>
    <dbReference type="NCBI Taxonomy" id="2763035"/>
    <lineage>
        <taxon>Bacteria</taxon>
        <taxon>Bacillati</taxon>
        <taxon>Bacillota</taxon>
        <taxon>Clostridia</taxon>
        <taxon>Eubacteriales</taxon>
        <taxon>Clostridiaceae</taxon>
        <taxon>Clostridium</taxon>
    </lineage>
</organism>
<dbReference type="CDD" id="cd04732">
    <property type="entry name" value="HisA"/>
    <property type="match status" value="1"/>
</dbReference>
<dbReference type="Pfam" id="PF00977">
    <property type="entry name" value="His_biosynth"/>
    <property type="match status" value="1"/>
</dbReference>
<evidence type="ECO:0000256" key="1">
    <source>
        <dbReference type="ARBA" id="ARBA00000901"/>
    </source>
</evidence>
<dbReference type="InterPro" id="IPR013785">
    <property type="entry name" value="Aldolase_TIM"/>
</dbReference>
<gene>
    <name evidence="12 15" type="primary">hisA</name>
    <name evidence="15" type="ORF">H8Z77_08510</name>
</gene>
<dbReference type="InterPro" id="IPR023016">
    <property type="entry name" value="HisA/PriA"/>
</dbReference>
<sequence length="237" mass="26328">MEIFPAIDLRNSQVVRLTQGDYNRMDVYSSNPTEIAQQFKQKGATNLHVVDLDGAKDGKLVNFNTIRSIVEQGGLFVEVGGGIRDEQRIQQYLSLGVNRVILGTVAITNFPFLQQMVEKYKEKIAVGVDARDGYVAINGWKEITDTKSVDFCQKLADIGVKTIIYTDISKDGQLSGTNLEIYQELSQIKGLDIVASGGISYEKEIVQLKKMNLYAAIVGKAIYTDTLQLDRVIQLAK</sequence>
<comment type="subcellular location">
    <subcellularLocation>
        <location evidence="2 12 14">Cytoplasm</location>
    </subcellularLocation>
</comment>
<evidence type="ECO:0000313" key="16">
    <source>
        <dbReference type="Proteomes" id="UP000649151"/>
    </source>
</evidence>
<protein>
    <recommendedName>
        <fullName evidence="6 12">1-(5-phosphoribosyl)-5-[(5-phosphoribosylamino)methylideneamino] imidazole-4-carboxamide isomerase</fullName>
        <ecNumber evidence="5 12">5.3.1.16</ecNumber>
    </recommendedName>
    <alternativeName>
        <fullName evidence="11 12">Phosphoribosylformimino-5-aminoimidazole carboxamide ribotide isomerase</fullName>
    </alternativeName>
</protein>
<comment type="catalytic activity">
    <reaction evidence="1 12 14">
        <text>1-(5-phospho-beta-D-ribosyl)-5-[(5-phospho-beta-D-ribosylamino)methylideneamino]imidazole-4-carboxamide = 5-[(5-phospho-1-deoxy-D-ribulos-1-ylimino)methylamino]-1-(5-phospho-beta-D-ribosyl)imidazole-4-carboxamide</text>
        <dbReference type="Rhea" id="RHEA:15469"/>
        <dbReference type="ChEBI" id="CHEBI:58435"/>
        <dbReference type="ChEBI" id="CHEBI:58525"/>
        <dbReference type="EC" id="5.3.1.16"/>
    </reaction>
</comment>
<comment type="caution">
    <text evidence="15">The sequence shown here is derived from an EMBL/GenBank/DDBJ whole genome shotgun (WGS) entry which is preliminary data.</text>
</comment>
<evidence type="ECO:0000256" key="4">
    <source>
        <dbReference type="ARBA" id="ARBA00009667"/>
    </source>
</evidence>
<evidence type="ECO:0000256" key="9">
    <source>
        <dbReference type="ARBA" id="ARBA00023102"/>
    </source>
</evidence>
<keyword evidence="9 12" id="KW-0368">Histidine biosynthesis</keyword>
<evidence type="ECO:0000256" key="8">
    <source>
        <dbReference type="ARBA" id="ARBA00022605"/>
    </source>
</evidence>
<keyword evidence="8 12" id="KW-0028">Amino-acid biosynthesis</keyword>
<dbReference type="Proteomes" id="UP000649151">
    <property type="component" value="Unassembled WGS sequence"/>
</dbReference>
<evidence type="ECO:0000256" key="14">
    <source>
        <dbReference type="RuleBase" id="RU003658"/>
    </source>
</evidence>
<comment type="similarity">
    <text evidence="4 12 13">Belongs to the HisA/HisF family.</text>
</comment>
<dbReference type="HAMAP" id="MF_01014">
    <property type="entry name" value="HisA"/>
    <property type="match status" value="1"/>
</dbReference>
<reference evidence="15 16" key="1">
    <citation type="submission" date="2020-08" db="EMBL/GenBank/DDBJ databases">
        <title>Genome public.</title>
        <authorList>
            <person name="Liu C."/>
            <person name="Sun Q."/>
        </authorList>
    </citation>
    <scope>NUCLEOTIDE SEQUENCE [LARGE SCALE GENOMIC DNA]</scope>
    <source>
        <strain evidence="15 16">NSJ-27</strain>
    </source>
</reference>
<keyword evidence="10 12" id="KW-0413">Isomerase</keyword>
<comment type="pathway">
    <text evidence="3 12 14">Amino-acid biosynthesis; L-histidine biosynthesis; L-histidine from 5-phospho-alpha-D-ribose 1-diphosphate: step 4/9.</text>
</comment>
<dbReference type="PANTHER" id="PTHR43090">
    <property type="entry name" value="1-(5-PHOSPHORIBOSYL)-5-[(5-PHOSPHORIBOSYLAMINO)METHYLIDENEAMINO] IMIDAZOLE-4-CARBOXAMIDE ISOMERASE"/>
    <property type="match status" value="1"/>
</dbReference>
<dbReference type="EMBL" id="JACOQK010000001">
    <property type="protein sequence ID" value="MBC5788057.1"/>
    <property type="molecule type" value="Genomic_DNA"/>
</dbReference>
<dbReference type="InterPro" id="IPR006062">
    <property type="entry name" value="His_biosynth"/>
</dbReference>